<name>A0A398CXG4_9BACL</name>
<dbReference type="AlphaFoldDB" id="A0A398CXG4"/>
<dbReference type="GO" id="GO:0016020">
    <property type="term" value="C:membrane"/>
    <property type="evidence" value="ECO:0007669"/>
    <property type="project" value="InterPro"/>
</dbReference>
<evidence type="ECO:0000256" key="1">
    <source>
        <dbReference type="ARBA" id="ARBA00005278"/>
    </source>
</evidence>
<evidence type="ECO:0000256" key="3">
    <source>
        <dbReference type="SAM" id="Phobius"/>
    </source>
</evidence>
<comment type="caution">
    <text evidence="4">The sequence shown here is derived from an EMBL/GenBank/DDBJ whole genome shotgun (WGS) entry which is preliminary data.</text>
</comment>
<comment type="similarity">
    <text evidence="1">Belongs to the GerABKA family.</text>
</comment>
<protein>
    <submittedName>
        <fullName evidence="4">Spore germination protein</fullName>
    </submittedName>
</protein>
<dbReference type="PANTHER" id="PTHR22550">
    <property type="entry name" value="SPORE GERMINATION PROTEIN"/>
    <property type="match status" value="1"/>
</dbReference>
<dbReference type="Pfam" id="PF03323">
    <property type="entry name" value="GerA"/>
    <property type="match status" value="1"/>
</dbReference>
<accession>A0A398CXG4</accession>
<feature type="transmembrane region" description="Helical" evidence="3">
    <location>
        <begin position="324"/>
        <end position="342"/>
    </location>
</feature>
<dbReference type="InterPro" id="IPR050768">
    <property type="entry name" value="UPF0353/GerABKA_families"/>
</dbReference>
<gene>
    <name evidence="4" type="ORF">D3H35_08065</name>
</gene>
<keyword evidence="3" id="KW-1133">Transmembrane helix</keyword>
<feature type="transmembrane region" description="Helical" evidence="3">
    <location>
        <begin position="374"/>
        <end position="393"/>
    </location>
</feature>
<evidence type="ECO:0000256" key="2">
    <source>
        <dbReference type="ARBA" id="ARBA00023136"/>
    </source>
</evidence>
<organism evidence="4 5">
    <name type="scientific">Cohnella faecalis</name>
    <dbReference type="NCBI Taxonomy" id="2315694"/>
    <lineage>
        <taxon>Bacteria</taxon>
        <taxon>Bacillati</taxon>
        <taxon>Bacillota</taxon>
        <taxon>Bacilli</taxon>
        <taxon>Bacillales</taxon>
        <taxon>Paenibacillaceae</taxon>
        <taxon>Cohnella</taxon>
    </lineage>
</organism>
<dbReference type="EMBL" id="QXJM01000029">
    <property type="protein sequence ID" value="RIE03911.1"/>
    <property type="molecule type" value="Genomic_DNA"/>
</dbReference>
<dbReference type="PIRSF" id="PIRSF005690">
    <property type="entry name" value="GerBA"/>
    <property type="match status" value="1"/>
</dbReference>
<reference evidence="4 5" key="1">
    <citation type="submission" date="2018-09" db="EMBL/GenBank/DDBJ databases">
        <title>Cohnella cavernae sp. nov., isolated from a karst cave.</title>
        <authorList>
            <person name="Zhu H."/>
        </authorList>
    </citation>
    <scope>NUCLEOTIDE SEQUENCE [LARGE SCALE GENOMIC DNA]</scope>
    <source>
        <strain evidence="4 5">K2E09-144</strain>
    </source>
</reference>
<keyword evidence="3" id="KW-0812">Transmembrane</keyword>
<evidence type="ECO:0000313" key="5">
    <source>
        <dbReference type="Proteomes" id="UP000266340"/>
    </source>
</evidence>
<keyword evidence="5" id="KW-1185">Reference proteome</keyword>
<feature type="transmembrane region" description="Helical" evidence="3">
    <location>
        <begin position="405"/>
        <end position="432"/>
    </location>
</feature>
<dbReference type="Proteomes" id="UP000266340">
    <property type="component" value="Unassembled WGS sequence"/>
</dbReference>
<evidence type="ECO:0000313" key="4">
    <source>
        <dbReference type="EMBL" id="RIE03911.1"/>
    </source>
</evidence>
<dbReference type="PANTHER" id="PTHR22550:SF5">
    <property type="entry name" value="LEUCINE ZIPPER PROTEIN 4"/>
    <property type="match status" value="1"/>
</dbReference>
<dbReference type="InterPro" id="IPR004995">
    <property type="entry name" value="Spore_Ger"/>
</dbReference>
<dbReference type="GO" id="GO:0009847">
    <property type="term" value="P:spore germination"/>
    <property type="evidence" value="ECO:0007669"/>
    <property type="project" value="InterPro"/>
</dbReference>
<proteinExistence type="inferred from homology"/>
<sequence>MAACGQPNGNRRNGGFHLLNRLVAELNDPDDLCSETIDNGYWTMELVYFPALCDEAFIKDGLLVPFSYRFDPDEFRRMLKANPKFVKQDDRSDLKKHVLQGKVILSLEGTVYSFDAIRKLITKPDTAQVETALQGPYSALAEDLDINLYLIRSSYNDSSLAIEYRRLGDISNTRISLVYDKKLVNESVRKELDRRLSAADLKLVQAAGELGKKIAGSKRPLFPLTLVTERPDRITMLLKRGKIVIVIDGSRFALVLPVCFSDFMHAMDDEYEMFWMSRALLLLRYLSLFLTLTLPAAYISIVSYNPEIFRVQLTLSIAGSRLVVPYPSFIEVFIMLFMIEALTEASLRLPRYIGSTAATVGGLILGQAVQQAGLVSSIMIIVTSVVAISNFVIPNSTFSYAIRFAKYIFVAAAIFFGTVGVVVTFFMLVVYVSGLRSFGEPYLTLPLAKNKGFKQKAG</sequence>
<feature type="transmembrane region" description="Helical" evidence="3">
    <location>
        <begin position="282"/>
        <end position="304"/>
    </location>
</feature>
<keyword evidence="2 3" id="KW-0472">Membrane</keyword>